<reference evidence="4" key="1">
    <citation type="submission" date="2018-07" db="EMBL/GenBank/DDBJ databases">
        <title>Complete genome sequence of Sphingomonas bisphenolicum strain AO1, a bisphenol A degradative bacterium isolated from Japanese farm field.</title>
        <authorList>
            <person name="Murakami M."/>
            <person name="Koh M."/>
            <person name="Koba S."/>
            <person name="Matsumura Y."/>
        </authorList>
    </citation>
    <scope>NUCLEOTIDE SEQUENCE</scope>
    <source>
        <strain evidence="4">AO1</strain>
    </source>
</reference>
<dbReference type="InterPro" id="IPR016161">
    <property type="entry name" value="Ald_DH/histidinol_DH"/>
</dbReference>
<dbReference type="Gene3D" id="3.40.605.10">
    <property type="entry name" value="Aldehyde Dehydrogenase, Chain A, domain 1"/>
    <property type="match status" value="1"/>
</dbReference>
<evidence type="ECO:0000313" key="5">
    <source>
        <dbReference type="Proteomes" id="UP001059971"/>
    </source>
</evidence>
<dbReference type="PANTHER" id="PTHR43353">
    <property type="entry name" value="SUCCINATE-SEMIALDEHYDE DEHYDROGENASE, MITOCHONDRIAL"/>
    <property type="match status" value="1"/>
</dbReference>
<dbReference type="Pfam" id="PF00171">
    <property type="entry name" value="Aldedh"/>
    <property type="match status" value="1"/>
</dbReference>
<dbReference type="Proteomes" id="UP001059971">
    <property type="component" value="Chromosome 1"/>
</dbReference>
<dbReference type="InterPro" id="IPR015590">
    <property type="entry name" value="Aldehyde_DH_dom"/>
</dbReference>
<gene>
    <name evidence="4" type="ORF">SBA_ch1_18970</name>
</gene>
<feature type="domain" description="Aldehyde dehydrogenase" evidence="3">
    <location>
        <begin position="19"/>
        <end position="467"/>
    </location>
</feature>
<dbReference type="Gene3D" id="3.40.309.10">
    <property type="entry name" value="Aldehyde Dehydrogenase, Chain A, domain 2"/>
    <property type="match status" value="1"/>
</dbReference>
<evidence type="ECO:0000259" key="3">
    <source>
        <dbReference type="Pfam" id="PF00171"/>
    </source>
</evidence>
<dbReference type="InterPro" id="IPR050740">
    <property type="entry name" value="Aldehyde_DH_Superfamily"/>
</dbReference>
<dbReference type="RefSeq" id="WP_261934233.1">
    <property type="nucleotide sequence ID" value="NZ_AP018817.1"/>
</dbReference>
<dbReference type="InterPro" id="IPR016163">
    <property type="entry name" value="Ald_DH_C"/>
</dbReference>
<dbReference type="CDD" id="cd07103">
    <property type="entry name" value="ALDH_F5_SSADH_GabD"/>
    <property type="match status" value="1"/>
</dbReference>
<accession>A0ABM7G108</accession>
<protein>
    <submittedName>
        <fullName evidence="4">NAD-dependent succinate-semialdehyde dehydrogenase</fullName>
    </submittedName>
</protein>
<evidence type="ECO:0000313" key="4">
    <source>
        <dbReference type="EMBL" id="BBF69697.1"/>
    </source>
</evidence>
<evidence type="ECO:0000256" key="1">
    <source>
        <dbReference type="ARBA" id="ARBA00009986"/>
    </source>
</evidence>
<dbReference type="PANTHER" id="PTHR43353:SF5">
    <property type="entry name" value="SUCCINATE-SEMIALDEHYDE DEHYDROGENASE, MITOCHONDRIAL"/>
    <property type="match status" value="1"/>
</dbReference>
<proteinExistence type="inferred from homology"/>
<name>A0ABM7G108_9SPHN</name>
<dbReference type="InterPro" id="IPR016162">
    <property type="entry name" value="Ald_DH_N"/>
</dbReference>
<dbReference type="EMBL" id="AP018817">
    <property type="protein sequence ID" value="BBF69697.1"/>
    <property type="molecule type" value="Genomic_DNA"/>
</dbReference>
<comment type="similarity">
    <text evidence="1">Belongs to the aldehyde dehydrogenase family.</text>
</comment>
<keyword evidence="5" id="KW-1185">Reference proteome</keyword>
<dbReference type="SUPFAM" id="SSF53720">
    <property type="entry name" value="ALDH-like"/>
    <property type="match status" value="1"/>
</dbReference>
<evidence type="ECO:0000256" key="2">
    <source>
        <dbReference type="ARBA" id="ARBA00023002"/>
    </source>
</evidence>
<sequence>MAIPRPIFDGQERMEGSLGTMELMNPATREVIAIIPRCGEAEALEAARLSVDGFRIWSTMSAFDRSKIMRRAADLMRADADDAAVDITREQGKPLAQARGEWLASADLLDWYAEEGRRAYGRLIPTRASDMRWTVFRRPVGPVAAFTPWNFPVWTPMQKIAPALAAGCSVVLKPAEETPSAGCRVVQTLLAAGLPPRVLTILWGDAPAISAALCAAPEIQKVTLTGSTRVGRLLASAAGQHLKKVTMELGGHNPVIIASDADLDTVVALSTEFKFRNAGQVCVSPTRFLIEQPLYADFVAGVKEAAAKLRVGNGMDADTQMGPLATAGQLSKIEALAADALQRGAKLETGGARIGNSGYFFEPTILSGMTPDMEAMNEEPFGPLMLVMPVESIDAALIEANRLPYGLASYAFTNNLSTEQRIVAGIEAGMLGLNHFAMAMAETPFGGVGDSGMGSEGGMEGMEAYLRPFFVTSKAG</sequence>
<keyword evidence="2" id="KW-0560">Oxidoreductase</keyword>
<organism evidence="4 5">
    <name type="scientific">Sphingomonas bisphenolicum</name>
    <dbReference type="NCBI Taxonomy" id="296544"/>
    <lineage>
        <taxon>Bacteria</taxon>
        <taxon>Pseudomonadati</taxon>
        <taxon>Pseudomonadota</taxon>
        <taxon>Alphaproteobacteria</taxon>
        <taxon>Sphingomonadales</taxon>
        <taxon>Sphingomonadaceae</taxon>
        <taxon>Sphingomonas</taxon>
    </lineage>
</organism>